<name>A0A336NFY7_BARGR</name>
<gene>
    <name evidence="2" type="ORF">NCTC12860_01098</name>
</gene>
<dbReference type="EMBL" id="UFTD01000001">
    <property type="protein sequence ID" value="SSZ39877.1"/>
    <property type="molecule type" value="Genomic_DNA"/>
</dbReference>
<feature type="chain" id="PRO_5016264520" evidence="1">
    <location>
        <begin position="32"/>
        <end position="113"/>
    </location>
</feature>
<protein>
    <submittedName>
        <fullName evidence="2">Uncharacterized protein</fullName>
    </submittedName>
</protein>
<evidence type="ECO:0000256" key="1">
    <source>
        <dbReference type="SAM" id="SignalP"/>
    </source>
</evidence>
<proteinExistence type="predicted"/>
<feature type="signal peptide" evidence="1">
    <location>
        <begin position="1"/>
        <end position="31"/>
    </location>
</feature>
<dbReference type="Proteomes" id="UP000253846">
    <property type="component" value="Unassembled WGS sequence"/>
</dbReference>
<evidence type="ECO:0000313" key="2">
    <source>
        <dbReference type="EMBL" id="SSZ39877.1"/>
    </source>
</evidence>
<reference evidence="2 3" key="1">
    <citation type="submission" date="2018-06" db="EMBL/GenBank/DDBJ databases">
        <authorList>
            <consortium name="Pathogen Informatics"/>
            <person name="Doyle S."/>
        </authorList>
    </citation>
    <scope>NUCLEOTIDE SEQUENCE [LARGE SCALE GENOMIC DNA]</scope>
    <source>
        <strain evidence="2 3">NCTC12860</strain>
    </source>
</reference>
<accession>A0A336NFY7</accession>
<sequence>MKKYSTSNSIKVVSLGTVIATLLSSVSPVVAANLAITGDKVQSSSGPSVSYQYASHGSIVLAGDNDNCGVFNVVDRGGSNQGTDKQITAEELYERVSTNKEINGKRPFNWAKD</sequence>
<keyword evidence="1" id="KW-0732">Signal</keyword>
<dbReference type="AlphaFoldDB" id="A0A336NFY7"/>
<organism evidence="2 3">
    <name type="scientific">Bartonella grahamii</name>
    <dbReference type="NCBI Taxonomy" id="33045"/>
    <lineage>
        <taxon>Bacteria</taxon>
        <taxon>Pseudomonadati</taxon>
        <taxon>Pseudomonadota</taxon>
        <taxon>Alphaproteobacteria</taxon>
        <taxon>Hyphomicrobiales</taxon>
        <taxon>Bartonellaceae</taxon>
        <taxon>Bartonella</taxon>
    </lineage>
</organism>
<evidence type="ECO:0000313" key="3">
    <source>
        <dbReference type="Proteomes" id="UP000253846"/>
    </source>
</evidence>
<dbReference type="RefSeq" id="WP_051406056.1">
    <property type="nucleotide sequence ID" value="NZ_UFTD01000001.1"/>
</dbReference>